<evidence type="ECO:0000259" key="1">
    <source>
        <dbReference type="Pfam" id="PF04917"/>
    </source>
</evidence>
<evidence type="ECO:0000313" key="2">
    <source>
        <dbReference type="EMBL" id="NVN48226.1"/>
    </source>
</evidence>
<name>A0ABX2P8N9_9PROT</name>
<feature type="domain" description="Bacterial shufflon protein N-terminal" evidence="1">
    <location>
        <begin position="22"/>
        <end position="297"/>
    </location>
</feature>
<dbReference type="EMBL" id="JABXXV010000011">
    <property type="protein sequence ID" value="NVN48226.1"/>
    <property type="molecule type" value="Genomic_DNA"/>
</dbReference>
<accession>A0ABX2P8N9</accession>
<sequence>MSVAAATLSIRYARSVSDNLDQRAMALTAQTFQDLLQGANKYAQENSSDLESAIGVGSYREYDLQTLINASALPVGFSALNTFRQQWHVVFQQPQTGVIRCLVYSTGGTAYSAASEVNIAAMAGHYGGFVPYDGIRGNLNSGSAQGAGGAWNLWLGGLPNPGPGHLYGLVTINGGSLVSNDYLYRHAVPNHPEYNTMATPLNMGRNDINNAGSGRFAGAIGTMGVDPNTKPPGWGGGLSTFDVTALGTIAAGPANQNPVAGLNSSGDGWFNRNAYVGNQLSAASVQVNAGNNVNIGPTGSVYADGSNIALRTPGTAYMQHQDGSPANIAAQDAYVNYVWANRVSLPAGENLYIGDAAILGDAWNIALRPANGRIYIQNRYGLAAGDMDLGQLETHKGVLFDRTDANPGYGCGPNGLVAGKFDGSGVPLACINGVWSALTASFNTGSWVSGWLGFNQMSGPFTNNAGTAAAVNVVCPSRSNDLRIQIIMDNVVLWDSGAYVGGGYNSTQSGSVIIPAGKWYYVTLSGFPGQNGQCYIAARW</sequence>
<dbReference type="Proteomes" id="UP001516351">
    <property type="component" value="Unassembled WGS sequence"/>
</dbReference>
<dbReference type="InterPro" id="IPR007001">
    <property type="entry name" value="Shufflon_N"/>
</dbReference>
<gene>
    <name evidence="2" type="primary">pilV</name>
    <name evidence="2" type="ORF">HW542_15605</name>
</gene>
<dbReference type="RefSeq" id="WP_267311330.1">
    <property type="nucleotide sequence ID" value="NZ_JABXXV010000011.1"/>
</dbReference>
<proteinExistence type="predicted"/>
<keyword evidence="3" id="KW-1185">Reference proteome</keyword>
<organism evidence="2 3">
    <name type="scientific">Asaia spathodeae</name>
    <dbReference type="NCBI Taxonomy" id="657016"/>
    <lineage>
        <taxon>Bacteria</taxon>
        <taxon>Pseudomonadati</taxon>
        <taxon>Pseudomonadota</taxon>
        <taxon>Alphaproteobacteria</taxon>
        <taxon>Acetobacterales</taxon>
        <taxon>Acetobacteraceae</taxon>
        <taxon>Asaia</taxon>
    </lineage>
</organism>
<protein>
    <submittedName>
        <fullName evidence="2">Shufflon system plasmid conjugative transfer pilus tip adhesin PilV</fullName>
    </submittedName>
</protein>
<reference evidence="2 3" key="1">
    <citation type="submission" date="2020-06" db="EMBL/GenBank/DDBJ databases">
        <title>Synonyms of Asaia species.</title>
        <authorList>
            <person name="Sombolestani A."/>
        </authorList>
    </citation>
    <scope>NUCLEOTIDE SEQUENCE [LARGE SCALE GENOMIC DNA]</scope>
    <source>
        <strain evidence="2 3">LMG 27047</strain>
    </source>
</reference>
<dbReference type="Pfam" id="PF04917">
    <property type="entry name" value="Shufflon_N"/>
    <property type="match status" value="1"/>
</dbReference>
<evidence type="ECO:0000313" key="3">
    <source>
        <dbReference type="Proteomes" id="UP001516351"/>
    </source>
</evidence>
<comment type="caution">
    <text evidence="2">The sequence shown here is derived from an EMBL/GenBank/DDBJ whole genome shotgun (WGS) entry which is preliminary data.</text>
</comment>